<dbReference type="STRING" id="411467.BACCAP_03225"/>
<comment type="function">
    <text evidence="1">DNA-dependent RNA polymerase catalyzes the transcription of DNA into RNA using the four ribonucleoside triphosphates as substrates.</text>
</comment>
<dbReference type="EC" id="2.7.7.6" evidence="2"/>
<dbReference type="Gene3D" id="2.40.40.20">
    <property type="match status" value="1"/>
</dbReference>
<dbReference type="Proteomes" id="UP000003639">
    <property type="component" value="Unassembled WGS sequence"/>
</dbReference>
<sequence>MPLRIERMREEDYLRMGKEVKDGFEADSAFLPAALNSASIFGSADYAPSEDRPVGIDHKRGYIHLSKPVVNFAIAQPNASLLMKILNADKAMTEEIVNLRTCYNEQLDCYMAVDDVESADGVLWGAEIFKKWIDEFDVEEGVRECLLDVMAKYCKEYKVTGIGEFRRAASGGYLAAGDWRFFPDDDETYENLATYIGKTVFRSKNSRLSFLINLQGHKDRLYAMIMEYISVVPLGMRPDIANRHDQLSCAYDDVISANKNLKMVMSGMFDARTFTERYKKLSDAVYRLLVSPKSSKSSRKSVLDKLTGKHGHIREKMLGKRVDYSGRSVITIDPFLSIRNVKLPRDMAPKLFRSHILSSMNNPNPSDWIGMDKRDKCNSKIAASGIIDDIPVVIGRQPTLHKPSMRAFKAKLTNERSIRINPLCVTGFNADFDGDQMWVRVPVSEGAVQEVRDLMSIEQNIYYPKNGECSVMPRQEIIYGLNVCTRADMAKGSSIKTYQDHRSLFDDLFYQRVRVSDTVTLGGYTDCAGRVAFAACLPKAVFEQMGVKEITSKTISGYVEAMLELSIDSAIDGIDMMVELGFKVGYLYPPTLNLLDDEDITYADDMEAFHESMREITELYERGLEEESAYDATYDKNFRSIETKVKDTIFDRVGKESGFVRLAESGARGSKSNMVQMYGYKGRIQKSSSESFKAVIEHSYTEQLTPLEHFVTAYGGRQGLINKSLNTADTGYAMRKMWHATSPYVITCDDCGTTEGIEIKKSDIAMFLQDSGGVDEIFCKIITGRYQAGTNIYIDKRMASELCKNNASVTIRSPISCKDPCCKKCYGDDPSTHRLAAIGLPVGFIAAHSIGEPGTQLSMDSFKKGGIASKGGVTSSFAKLEAYIECKNLADNKNFGTYDPIAWESGEVHETFYPDGSKKVTIGDSRIAKRLPAEAPLRKVAVKGQGLCMERGDYDINELLMHTDLRTAQLYLIHTLYHIYKDECEINMKHFEVLAAAMTLHMVVSTDRKDLYVGQFHDSIQMHKGSLDNTLYLSTLKSVKEIQTSRTHALSRVIMESVKSGLSSSLLLGLEDPLEYPLNRIVMGQEIYCGGTGEFLEERKM</sequence>
<keyword evidence="4" id="KW-0808">Transferase</keyword>
<keyword evidence="7" id="KW-0804">Transcription</keyword>
<keyword evidence="6" id="KW-0479">Metal-binding</keyword>
<dbReference type="GO" id="GO:0000428">
    <property type="term" value="C:DNA-directed RNA polymerase complex"/>
    <property type="evidence" value="ECO:0007669"/>
    <property type="project" value="UniProtKB-KW"/>
</dbReference>
<dbReference type="PANTHER" id="PTHR19376">
    <property type="entry name" value="DNA-DIRECTED RNA POLYMERASE"/>
    <property type="match status" value="1"/>
</dbReference>
<dbReference type="AlphaFoldDB" id="A6NYC6"/>
<evidence type="ECO:0000256" key="6">
    <source>
        <dbReference type="ARBA" id="ARBA00022723"/>
    </source>
</evidence>
<dbReference type="InterPro" id="IPR007083">
    <property type="entry name" value="RNA_pol_Rpb1_4"/>
</dbReference>
<dbReference type="Pfam" id="PF05000">
    <property type="entry name" value="RNA_pol_Rpb1_4"/>
    <property type="match status" value="1"/>
</dbReference>
<dbReference type="InterPro" id="IPR000722">
    <property type="entry name" value="RNA_pol_asu"/>
</dbReference>
<evidence type="ECO:0000313" key="10">
    <source>
        <dbReference type="EMBL" id="EDM99296.1"/>
    </source>
</evidence>
<dbReference type="InterPro" id="IPR006592">
    <property type="entry name" value="RNA_pol_N"/>
</dbReference>
<dbReference type="InterPro" id="IPR045867">
    <property type="entry name" value="DNA-dir_RpoC_beta_prime"/>
</dbReference>
<dbReference type="InterPro" id="IPR038120">
    <property type="entry name" value="Rpb1_funnel_sf"/>
</dbReference>
<evidence type="ECO:0000256" key="3">
    <source>
        <dbReference type="ARBA" id="ARBA00022478"/>
    </source>
</evidence>
<dbReference type="InterPro" id="IPR007081">
    <property type="entry name" value="RNA_pol_Rpb1_5"/>
</dbReference>
<gene>
    <name evidence="10" type="ORF">BACCAP_03225</name>
</gene>
<evidence type="ECO:0000256" key="4">
    <source>
        <dbReference type="ARBA" id="ARBA00022679"/>
    </source>
</evidence>
<evidence type="ECO:0000256" key="8">
    <source>
        <dbReference type="ARBA" id="ARBA00048552"/>
    </source>
</evidence>
<keyword evidence="5" id="KW-0548">Nucleotidyltransferase</keyword>
<reference evidence="10 11" key="2">
    <citation type="submission" date="2007-06" db="EMBL/GenBank/DDBJ databases">
        <title>Draft genome sequence of Pseudoflavonifractor capillosus ATCC 29799.</title>
        <authorList>
            <person name="Sudarsanam P."/>
            <person name="Ley R."/>
            <person name="Guruge J."/>
            <person name="Turnbaugh P.J."/>
            <person name="Mahowald M."/>
            <person name="Liep D."/>
            <person name="Gordon J."/>
        </authorList>
    </citation>
    <scope>NUCLEOTIDE SEQUENCE [LARGE SCALE GENOMIC DNA]</scope>
    <source>
        <strain evidence="10 11">ATCC 29799</strain>
    </source>
</reference>
<keyword evidence="11" id="KW-1185">Reference proteome</keyword>
<dbReference type="eggNOG" id="COG0086">
    <property type="taxonomic scope" value="Bacteria"/>
</dbReference>
<dbReference type="GO" id="GO:0003677">
    <property type="term" value="F:DNA binding"/>
    <property type="evidence" value="ECO:0007669"/>
    <property type="project" value="InterPro"/>
</dbReference>
<dbReference type="SMART" id="SM00663">
    <property type="entry name" value="RPOLA_N"/>
    <property type="match status" value="1"/>
</dbReference>
<evidence type="ECO:0000259" key="9">
    <source>
        <dbReference type="SMART" id="SM00663"/>
    </source>
</evidence>
<dbReference type="OrthoDB" id="9815296at2"/>
<reference evidence="10 11" key="1">
    <citation type="submission" date="2007-04" db="EMBL/GenBank/DDBJ databases">
        <authorList>
            <person name="Fulton L."/>
            <person name="Clifton S."/>
            <person name="Fulton B."/>
            <person name="Xu J."/>
            <person name="Minx P."/>
            <person name="Pepin K.H."/>
            <person name="Johnson M."/>
            <person name="Thiruvilangam P."/>
            <person name="Bhonagiri V."/>
            <person name="Nash W.E."/>
            <person name="Mardis E.R."/>
            <person name="Wilson R.K."/>
        </authorList>
    </citation>
    <scope>NUCLEOTIDE SEQUENCE [LARGE SCALE GENOMIC DNA]</scope>
    <source>
        <strain evidence="10 11">ATCC 29799</strain>
    </source>
</reference>
<dbReference type="GO" id="GO:0006351">
    <property type="term" value="P:DNA-templated transcription"/>
    <property type="evidence" value="ECO:0007669"/>
    <property type="project" value="InterPro"/>
</dbReference>
<feature type="domain" description="RNA polymerase N-terminal" evidence="9">
    <location>
        <begin position="222"/>
        <end position="485"/>
    </location>
</feature>
<dbReference type="Pfam" id="PF04998">
    <property type="entry name" value="RNA_pol_Rpb1_5"/>
    <property type="match status" value="1"/>
</dbReference>
<dbReference type="GO" id="GO:0003899">
    <property type="term" value="F:DNA-directed RNA polymerase activity"/>
    <property type="evidence" value="ECO:0007669"/>
    <property type="project" value="UniProtKB-EC"/>
</dbReference>
<evidence type="ECO:0000256" key="1">
    <source>
        <dbReference type="ARBA" id="ARBA00004026"/>
    </source>
</evidence>
<dbReference type="GO" id="GO:0046872">
    <property type="term" value="F:metal ion binding"/>
    <property type="evidence" value="ECO:0007669"/>
    <property type="project" value="UniProtKB-KW"/>
</dbReference>
<comment type="caution">
    <text evidence="10">The sequence shown here is derived from an EMBL/GenBank/DDBJ whole genome shotgun (WGS) entry which is preliminary data.</text>
</comment>
<evidence type="ECO:0000256" key="5">
    <source>
        <dbReference type="ARBA" id="ARBA00022695"/>
    </source>
</evidence>
<dbReference type="RefSeq" id="WP_006573733.1">
    <property type="nucleotide sequence ID" value="NZ_AAXG02000028.1"/>
</dbReference>
<dbReference type="EMBL" id="AAXG02000028">
    <property type="protein sequence ID" value="EDM99296.1"/>
    <property type="molecule type" value="Genomic_DNA"/>
</dbReference>
<comment type="catalytic activity">
    <reaction evidence="8">
        <text>RNA(n) + a ribonucleoside 5'-triphosphate = RNA(n+1) + diphosphate</text>
        <dbReference type="Rhea" id="RHEA:21248"/>
        <dbReference type="Rhea" id="RHEA-COMP:14527"/>
        <dbReference type="Rhea" id="RHEA-COMP:17342"/>
        <dbReference type="ChEBI" id="CHEBI:33019"/>
        <dbReference type="ChEBI" id="CHEBI:61557"/>
        <dbReference type="ChEBI" id="CHEBI:140395"/>
        <dbReference type="EC" id="2.7.7.6"/>
    </reaction>
</comment>
<dbReference type="SUPFAM" id="SSF64484">
    <property type="entry name" value="beta and beta-prime subunits of DNA dependent RNA-polymerase"/>
    <property type="match status" value="1"/>
</dbReference>
<dbReference type="Gene3D" id="1.10.132.30">
    <property type="match status" value="1"/>
</dbReference>
<keyword evidence="3" id="KW-0240">DNA-directed RNA polymerase</keyword>
<accession>A6NYC6</accession>
<dbReference type="PANTHER" id="PTHR19376:SF54">
    <property type="entry name" value="DNA-DIRECTED RNA POLYMERASE SUBUNIT BETA"/>
    <property type="match status" value="1"/>
</dbReference>
<proteinExistence type="predicted"/>
<evidence type="ECO:0000256" key="2">
    <source>
        <dbReference type="ARBA" id="ARBA00012418"/>
    </source>
</evidence>
<evidence type="ECO:0000313" key="11">
    <source>
        <dbReference type="Proteomes" id="UP000003639"/>
    </source>
</evidence>
<organism evidence="10 11">
    <name type="scientific">Pseudoflavonifractor capillosus ATCC 29799</name>
    <dbReference type="NCBI Taxonomy" id="411467"/>
    <lineage>
        <taxon>Bacteria</taxon>
        <taxon>Bacillati</taxon>
        <taxon>Bacillota</taxon>
        <taxon>Clostridia</taxon>
        <taxon>Eubacteriales</taxon>
        <taxon>Oscillospiraceae</taxon>
        <taxon>Pseudoflavonifractor</taxon>
    </lineage>
</organism>
<evidence type="ECO:0000256" key="7">
    <source>
        <dbReference type="ARBA" id="ARBA00023163"/>
    </source>
</evidence>
<protein>
    <recommendedName>
        <fullName evidence="2">DNA-directed RNA polymerase</fullName>
        <ecNumber evidence="2">2.7.7.6</ecNumber>
    </recommendedName>
</protein>
<dbReference type="Pfam" id="PF00623">
    <property type="entry name" value="RNA_pol_Rpb1_2"/>
    <property type="match status" value="2"/>
</dbReference>
<name>A6NYC6_9FIRM</name>